<dbReference type="EMBL" id="OZ034816">
    <property type="protein sequence ID" value="CAL1374510.1"/>
    <property type="molecule type" value="Genomic_DNA"/>
</dbReference>
<organism evidence="1 2">
    <name type="scientific">Linum trigynum</name>
    <dbReference type="NCBI Taxonomy" id="586398"/>
    <lineage>
        <taxon>Eukaryota</taxon>
        <taxon>Viridiplantae</taxon>
        <taxon>Streptophyta</taxon>
        <taxon>Embryophyta</taxon>
        <taxon>Tracheophyta</taxon>
        <taxon>Spermatophyta</taxon>
        <taxon>Magnoliopsida</taxon>
        <taxon>eudicotyledons</taxon>
        <taxon>Gunneridae</taxon>
        <taxon>Pentapetalae</taxon>
        <taxon>rosids</taxon>
        <taxon>fabids</taxon>
        <taxon>Malpighiales</taxon>
        <taxon>Linaceae</taxon>
        <taxon>Linum</taxon>
    </lineage>
</organism>
<accession>A0AAV2DKR5</accession>
<proteinExistence type="predicted"/>
<keyword evidence="2" id="KW-1185">Reference proteome</keyword>
<dbReference type="Proteomes" id="UP001497516">
    <property type="component" value="Chromosome 3"/>
</dbReference>
<evidence type="ECO:0000313" key="2">
    <source>
        <dbReference type="Proteomes" id="UP001497516"/>
    </source>
</evidence>
<reference evidence="1 2" key="1">
    <citation type="submission" date="2024-04" db="EMBL/GenBank/DDBJ databases">
        <authorList>
            <person name="Fracassetti M."/>
        </authorList>
    </citation>
    <scope>NUCLEOTIDE SEQUENCE [LARGE SCALE GENOMIC DNA]</scope>
</reference>
<sequence length="66" mass="7442">MKAKLEQLTREVRDDEDINENGEVIEGQGSGLKWVKADKGEMNILMEQEMSVGFSELITTAPRKMS</sequence>
<dbReference type="AlphaFoldDB" id="A0AAV2DKR5"/>
<name>A0AAV2DKR5_9ROSI</name>
<protein>
    <submittedName>
        <fullName evidence="1">Uncharacterized protein</fullName>
    </submittedName>
</protein>
<evidence type="ECO:0000313" key="1">
    <source>
        <dbReference type="EMBL" id="CAL1374510.1"/>
    </source>
</evidence>
<gene>
    <name evidence="1" type="ORF">LTRI10_LOCUS16371</name>
</gene>